<name>T1C2A1_9ZZZZ</name>
<proteinExistence type="predicted"/>
<feature type="non-terminal residue" evidence="2">
    <location>
        <position position="138"/>
    </location>
</feature>
<protein>
    <submittedName>
        <fullName evidence="2">RNA-directed DNA polymerase (Reverse transcriptase)</fullName>
        <ecNumber evidence="2">2.7.7.49</ecNumber>
    </submittedName>
</protein>
<dbReference type="InterPro" id="IPR051083">
    <property type="entry name" value="GrpII_Intron_Splice-Mob/Def"/>
</dbReference>
<dbReference type="EMBL" id="AUZZ01002494">
    <property type="protein sequence ID" value="EQD60270.1"/>
    <property type="molecule type" value="Genomic_DNA"/>
</dbReference>
<dbReference type="PANTHER" id="PTHR34047:SF8">
    <property type="entry name" value="PROTEIN YKFC"/>
    <property type="match status" value="1"/>
</dbReference>
<sequence>NIDKHKLMEQVAKRISDGAMLHTIRQFLDAGIMEDNEIHSQDKGTPQGSPLSPLLANIYLDQLDKQWKASGLQNRYGENAHLIRWADDYLVLMSGNTATAKKKLDEIMEDIGLTMNTEKTRIVKAEEGFDFLGFRFVR</sequence>
<keyword evidence="2" id="KW-0548">Nucleotidyltransferase</keyword>
<reference evidence="2" key="1">
    <citation type="submission" date="2013-08" db="EMBL/GenBank/DDBJ databases">
        <authorList>
            <person name="Mendez C."/>
            <person name="Richter M."/>
            <person name="Ferrer M."/>
            <person name="Sanchez J."/>
        </authorList>
    </citation>
    <scope>NUCLEOTIDE SEQUENCE</scope>
</reference>
<dbReference type="PROSITE" id="PS50878">
    <property type="entry name" value="RT_POL"/>
    <property type="match status" value="1"/>
</dbReference>
<dbReference type="GO" id="GO:0003964">
    <property type="term" value="F:RNA-directed DNA polymerase activity"/>
    <property type="evidence" value="ECO:0007669"/>
    <property type="project" value="UniProtKB-KW"/>
</dbReference>
<evidence type="ECO:0000259" key="1">
    <source>
        <dbReference type="PROSITE" id="PS50878"/>
    </source>
</evidence>
<dbReference type="EC" id="2.7.7.49" evidence="2"/>
<keyword evidence="2" id="KW-0808">Transferase</keyword>
<reference evidence="2" key="2">
    <citation type="journal article" date="2014" name="ISME J.">
        <title>Microbial stratification in low pH oxic and suboxic macroscopic growths along an acid mine drainage.</title>
        <authorList>
            <person name="Mendez-Garcia C."/>
            <person name="Mesa V."/>
            <person name="Sprenger R.R."/>
            <person name="Richter M."/>
            <person name="Diez M.S."/>
            <person name="Solano J."/>
            <person name="Bargiela R."/>
            <person name="Golyshina O.V."/>
            <person name="Manteca A."/>
            <person name="Ramos J.L."/>
            <person name="Gallego J.R."/>
            <person name="Llorente I."/>
            <person name="Martins Dos Santos V.A."/>
            <person name="Jensen O.N."/>
            <person name="Pelaez A.I."/>
            <person name="Sanchez J."/>
            <person name="Ferrer M."/>
        </authorList>
    </citation>
    <scope>NUCLEOTIDE SEQUENCE</scope>
</reference>
<keyword evidence="2" id="KW-0695">RNA-directed DNA polymerase</keyword>
<accession>T1C2A1</accession>
<feature type="domain" description="Reverse transcriptase" evidence="1">
    <location>
        <begin position="1"/>
        <end position="136"/>
    </location>
</feature>
<dbReference type="InterPro" id="IPR043502">
    <property type="entry name" value="DNA/RNA_pol_sf"/>
</dbReference>
<dbReference type="Pfam" id="PF00078">
    <property type="entry name" value="RVT_1"/>
    <property type="match status" value="1"/>
</dbReference>
<dbReference type="InterPro" id="IPR000477">
    <property type="entry name" value="RT_dom"/>
</dbReference>
<dbReference type="CDD" id="cd01651">
    <property type="entry name" value="RT_G2_intron"/>
    <property type="match status" value="1"/>
</dbReference>
<dbReference type="SUPFAM" id="SSF56672">
    <property type="entry name" value="DNA/RNA polymerases"/>
    <property type="match status" value="1"/>
</dbReference>
<comment type="caution">
    <text evidence="2">The sequence shown here is derived from an EMBL/GenBank/DDBJ whole genome shotgun (WGS) entry which is preliminary data.</text>
</comment>
<feature type="non-terminal residue" evidence="2">
    <location>
        <position position="1"/>
    </location>
</feature>
<organism evidence="2">
    <name type="scientific">mine drainage metagenome</name>
    <dbReference type="NCBI Taxonomy" id="410659"/>
    <lineage>
        <taxon>unclassified sequences</taxon>
        <taxon>metagenomes</taxon>
        <taxon>ecological metagenomes</taxon>
    </lineage>
</organism>
<dbReference type="AlphaFoldDB" id="T1C2A1"/>
<evidence type="ECO:0000313" key="2">
    <source>
        <dbReference type="EMBL" id="EQD60270.1"/>
    </source>
</evidence>
<gene>
    <name evidence="2" type="ORF">B2A_03747</name>
</gene>
<dbReference type="PANTHER" id="PTHR34047">
    <property type="entry name" value="NUCLEAR INTRON MATURASE 1, MITOCHONDRIAL-RELATED"/>
    <property type="match status" value="1"/>
</dbReference>